<feature type="region of interest" description="Disordered" evidence="1">
    <location>
        <begin position="31"/>
        <end position="68"/>
    </location>
</feature>
<accession>G1K0Q6</accession>
<dbReference type="AlphaFoldDB" id="G1K0Q6"/>
<feature type="non-terminal residue" evidence="2">
    <location>
        <position position="68"/>
    </location>
</feature>
<feature type="compositionally biased region" description="Basic and acidic residues" evidence="1">
    <location>
        <begin position="31"/>
        <end position="48"/>
    </location>
</feature>
<protein>
    <submittedName>
        <fullName evidence="2">Uncharacterized protein</fullName>
    </submittedName>
</protein>
<name>G1K0Q6_RHOPR</name>
<feature type="compositionally biased region" description="Basic and acidic residues" evidence="1">
    <location>
        <begin position="57"/>
        <end position="68"/>
    </location>
</feature>
<reference evidence="2" key="1">
    <citation type="journal article" date="2011" name="Insect Biochem. Mol. Biol.">
        <title>Transcriptome and gene expression profile of ovarian follicle tissue of the triatomine bug Rhodnius prolixus.</title>
        <authorList>
            <person name="Medeiros M.N."/>
            <person name="Logullo R."/>
            <person name="Ramos I.B."/>
            <person name="Sorgine M.H."/>
            <person name="Paiva-Silva G.O."/>
            <person name="Mesquita R.D."/>
            <person name="Machado E.A."/>
            <person name="Coutinho M.A."/>
            <person name="Masuda H."/>
            <person name="Capurro M.L."/>
            <person name="Ribeiro J.M."/>
            <person name="Cardoso Braz G.R."/>
            <person name="Oliveira P.L."/>
        </authorList>
    </citation>
    <scope>NUCLEOTIDE SEQUENCE</scope>
    <source>
        <tissue evidence="2">Ovary</tissue>
    </source>
</reference>
<evidence type="ECO:0000313" key="2">
    <source>
        <dbReference type="EMBL" id="AEL79367.1"/>
    </source>
</evidence>
<organism evidence="2">
    <name type="scientific">Rhodnius prolixus</name>
    <name type="common">Triatomid bug</name>
    <dbReference type="NCBI Taxonomy" id="13249"/>
    <lineage>
        <taxon>Eukaryota</taxon>
        <taxon>Metazoa</taxon>
        <taxon>Ecdysozoa</taxon>
        <taxon>Arthropoda</taxon>
        <taxon>Hexapoda</taxon>
        <taxon>Insecta</taxon>
        <taxon>Pterygota</taxon>
        <taxon>Neoptera</taxon>
        <taxon>Paraneoptera</taxon>
        <taxon>Hemiptera</taxon>
        <taxon>Heteroptera</taxon>
        <taxon>Panheteroptera</taxon>
        <taxon>Cimicomorpha</taxon>
        <taxon>Reduviidae</taxon>
        <taxon>Triatominae</taxon>
        <taxon>Rhodnius</taxon>
    </lineage>
</organism>
<feature type="non-terminal residue" evidence="2">
    <location>
        <position position="1"/>
    </location>
</feature>
<evidence type="ECO:0000256" key="1">
    <source>
        <dbReference type="SAM" id="MobiDB-lite"/>
    </source>
</evidence>
<sequence length="68" mass="7696">GKLYPLSITCFNYKMPPKKGKIKKVEELESDRNIIDEGQSKDSKLFKDPKKKGRGKNKAEDVDASSHT</sequence>
<dbReference type="EMBL" id="JO495138">
    <property type="protein sequence ID" value="AEL79367.1"/>
    <property type="molecule type" value="mRNA"/>
</dbReference>
<proteinExistence type="evidence at transcript level"/>